<evidence type="ECO:0008006" key="4">
    <source>
        <dbReference type="Google" id="ProtNLM"/>
    </source>
</evidence>
<dbReference type="EMBL" id="SDMP01000004">
    <property type="protein sequence ID" value="RYR62973.1"/>
    <property type="molecule type" value="Genomic_DNA"/>
</dbReference>
<feature type="region of interest" description="Disordered" evidence="1">
    <location>
        <begin position="63"/>
        <end position="103"/>
    </location>
</feature>
<dbReference type="Proteomes" id="UP000289738">
    <property type="component" value="Chromosome A04"/>
</dbReference>
<organism evidence="2 3">
    <name type="scientific">Arachis hypogaea</name>
    <name type="common">Peanut</name>
    <dbReference type="NCBI Taxonomy" id="3818"/>
    <lineage>
        <taxon>Eukaryota</taxon>
        <taxon>Viridiplantae</taxon>
        <taxon>Streptophyta</taxon>
        <taxon>Embryophyta</taxon>
        <taxon>Tracheophyta</taxon>
        <taxon>Spermatophyta</taxon>
        <taxon>Magnoliopsida</taxon>
        <taxon>eudicotyledons</taxon>
        <taxon>Gunneridae</taxon>
        <taxon>Pentapetalae</taxon>
        <taxon>rosids</taxon>
        <taxon>fabids</taxon>
        <taxon>Fabales</taxon>
        <taxon>Fabaceae</taxon>
        <taxon>Papilionoideae</taxon>
        <taxon>50 kb inversion clade</taxon>
        <taxon>dalbergioids sensu lato</taxon>
        <taxon>Dalbergieae</taxon>
        <taxon>Pterocarpus clade</taxon>
        <taxon>Arachis</taxon>
    </lineage>
</organism>
<comment type="caution">
    <text evidence="2">The sequence shown here is derived from an EMBL/GenBank/DDBJ whole genome shotgun (WGS) entry which is preliminary data.</text>
</comment>
<protein>
    <recommendedName>
        <fullName evidence="4">Transposase MuDR plant domain-containing protein</fullName>
    </recommendedName>
</protein>
<gene>
    <name evidence="2" type="ORF">Ahy_A04g020745</name>
</gene>
<sequence>MRAMCKDESCGWLVYASNNTKNNCWQIKTFVDLNTKKNCEKRAADEEEVVVVEAIAANGGEGQLNNFAPVEPVNNGEATPVLQPHTEIQLEFSQPPLSETDDS</sequence>
<name>A0A445DIH0_ARAHY</name>
<evidence type="ECO:0000313" key="2">
    <source>
        <dbReference type="EMBL" id="RYR62973.1"/>
    </source>
</evidence>
<keyword evidence="3" id="KW-1185">Reference proteome</keyword>
<reference evidence="2 3" key="1">
    <citation type="submission" date="2019-01" db="EMBL/GenBank/DDBJ databases">
        <title>Sequencing of cultivated peanut Arachis hypogaea provides insights into genome evolution and oil improvement.</title>
        <authorList>
            <person name="Chen X."/>
        </authorList>
    </citation>
    <scope>NUCLEOTIDE SEQUENCE [LARGE SCALE GENOMIC DNA]</scope>
    <source>
        <strain evidence="3">cv. Fuhuasheng</strain>
        <tissue evidence="2">Leaves</tissue>
    </source>
</reference>
<evidence type="ECO:0000313" key="3">
    <source>
        <dbReference type="Proteomes" id="UP000289738"/>
    </source>
</evidence>
<proteinExistence type="predicted"/>
<dbReference type="AlphaFoldDB" id="A0A445DIH0"/>
<accession>A0A445DIH0</accession>
<evidence type="ECO:0000256" key="1">
    <source>
        <dbReference type="SAM" id="MobiDB-lite"/>
    </source>
</evidence>